<dbReference type="Pfam" id="PF02613">
    <property type="entry name" value="Nitrate_red_del"/>
    <property type="match status" value="1"/>
</dbReference>
<name>A0A2C6C1Y1_9GAMM</name>
<dbReference type="Gene3D" id="1.10.3480.10">
    <property type="entry name" value="TorD-like"/>
    <property type="match status" value="1"/>
</dbReference>
<gene>
    <name evidence="2" type="ORF">CRN84_13960</name>
</gene>
<reference evidence="3" key="1">
    <citation type="submission" date="2017-09" db="EMBL/GenBank/DDBJ databases">
        <title>FDA dAtabase for Regulatory Grade micrObial Sequences (FDA-ARGOS): Supporting development and validation of Infectious Disease Dx tests.</title>
        <authorList>
            <person name="Minogue T."/>
            <person name="Wolcott M."/>
            <person name="Wasieloski L."/>
            <person name="Aguilar W."/>
            <person name="Moore D."/>
            <person name="Tallon L."/>
            <person name="Sadzewicz L."/>
            <person name="Ott S."/>
            <person name="Zhao X."/>
            <person name="Nagaraj S."/>
            <person name="Vavikolanu K."/>
            <person name="Aluvathingal J."/>
            <person name="Nadendla S."/>
            <person name="Sichtig H."/>
        </authorList>
    </citation>
    <scope>NUCLEOTIDE SEQUENCE [LARGE SCALE GENOMIC DNA]</scope>
    <source>
        <strain evidence="3">FDAARGOS_387</strain>
    </source>
</reference>
<evidence type="ECO:0000313" key="2">
    <source>
        <dbReference type="EMBL" id="PHI30360.1"/>
    </source>
</evidence>
<evidence type="ECO:0000256" key="1">
    <source>
        <dbReference type="ARBA" id="ARBA00023186"/>
    </source>
</evidence>
<proteinExistence type="predicted"/>
<dbReference type="OrthoDB" id="3174863at2"/>
<dbReference type="NCBIfam" id="NF008632">
    <property type="entry name" value="PRK11621.1"/>
    <property type="match status" value="1"/>
</dbReference>
<dbReference type="PANTHER" id="PTHR34227:SF13">
    <property type="entry name" value="TAT PROOFREADING CHAPERONE DMSD-RELATED"/>
    <property type="match status" value="1"/>
</dbReference>
<dbReference type="SUPFAM" id="SSF89155">
    <property type="entry name" value="TorD-like"/>
    <property type="match status" value="1"/>
</dbReference>
<dbReference type="RefSeq" id="WP_029093608.1">
    <property type="nucleotide sequence ID" value="NZ_CAADJA010000002.1"/>
</dbReference>
<dbReference type="InterPro" id="IPR026269">
    <property type="entry name" value="DmsD-type"/>
</dbReference>
<dbReference type="STRING" id="1111728.GCA_000427805_04179"/>
<dbReference type="AlphaFoldDB" id="A0A2C6C1Y1"/>
<comment type="caution">
    <text evidence="2">The sequence shown here is derived from an EMBL/GenBank/DDBJ whole genome shotgun (WGS) entry which is preliminary data.</text>
</comment>
<sequence>MNQHIALMPRVIGSLFYYSPDSPQVNALIPQIESLSELFEWRDRAKIGQICQNIELPKEDELTWQFSVLFEGQGEMVAPPWGSVYLDKDNLLMGDSTVAYRHFLATNGIAFVADVCQPEDQFGLMLLAAAQLLEQEKTEAVKALLEQHLMPWSYRYLECLVNNTISPFYAALANIATLFLQDLQTQYALKPAELRLRF</sequence>
<dbReference type="InterPro" id="IPR036411">
    <property type="entry name" value="TorD-like_sf"/>
</dbReference>
<keyword evidence="1" id="KW-0143">Chaperone</keyword>
<dbReference type="InterPro" id="IPR020945">
    <property type="entry name" value="DMSO/NO3_reduct_chaperone"/>
</dbReference>
<protein>
    <submittedName>
        <fullName evidence="2">Tat proofreading chaperone DmsD</fullName>
    </submittedName>
</protein>
<dbReference type="PIRSF" id="PIRSF004690">
    <property type="entry name" value="DmsD"/>
    <property type="match status" value="1"/>
</dbReference>
<evidence type="ECO:0000313" key="3">
    <source>
        <dbReference type="Proteomes" id="UP000224974"/>
    </source>
</evidence>
<dbReference type="EMBL" id="PDDX01000001">
    <property type="protein sequence ID" value="PHI30360.1"/>
    <property type="molecule type" value="Genomic_DNA"/>
</dbReference>
<dbReference type="InterPro" id="IPR050289">
    <property type="entry name" value="TorD/DmsD_chaperones"/>
</dbReference>
<keyword evidence="3" id="KW-1185">Reference proteome</keyword>
<dbReference type="Proteomes" id="UP000224974">
    <property type="component" value="Unassembled WGS sequence"/>
</dbReference>
<dbReference type="PANTHER" id="PTHR34227">
    <property type="entry name" value="CHAPERONE PROTEIN YCDY"/>
    <property type="match status" value="1"/>
</dbReference>
<accession>A0A2C6C1Y1</accession>
<organism evidence="2 3">
    <name type="scientific">Budvicia aquatica</name>
    <dbReference type="NCBI Taxonomy" id="82979"/>
    <lineage>
        <taxon>Bacteria</taxon>
        <taxon>Pseudomonadati</taxon>
        <taxon>Pseudomonadota</taxon>
        <taxon>Gammaproteobacteria</taxon>
        <taxon>Enterobacterales</taxon>
        <taxon>Budviciaceae</taxon>
        <taxon>Budvicia</taxon>
    </lineage>
</organism>